<dbReference type="FunFam" id="2.60.120.650:FF:000005">
    <property type="entry name" value="lysine-specific demethylase 2A isoform X1"/>
    <property type="match status" value="1"/>
</dbReference>
<reference evidence="23" key="2">
    <citation type="submission" date="2015-06" db="UniProtKB">
        <authorList>
            <consortium name="EnsemblMetazoa"/>
        </authorList>
    </citation>
    <scope>IDENTIFICATION</scope>
</reference>
<keyword evidence="16" id="KW-0539">Nucleus</keyword>
<evidence type="ECO:0000256" key="3">
    <source>
        <dbReference type="ARBA" id="ARBA00008037"/>
    </source>
</evidence>
<evidence type="ECO:0000256" key="6">
    <source>
        <dbReference type="ARBA" id="ARBA00022723"/>
    </source>
</evidence>
<feature type="compositionally biased region" description="Acidic residues" evidence="19">
    <location>
        <begin position="1077"/>
        <end position="1088"/>
    </location>
</feature>
<evidence type="ECO:0000256" key="15">
    <source>
        <dbReference type="ARBA" id="ARBA00023163"/>
    </source>
</evidence>
<feature type="region of interest" description="Disordered" evidence="19">
    <location>
        <begin position="991"/>
        <end position="1112"/>
    </location>
</feature>
<dbReference type="PROSITE" id="PS51058">
    <property type="entry name" value="ZF_CXXC"/>
    <property type="match status" value="1"/>
</dbReference>
<dbReference type="Gene3D" id="3.30.40.10">
    <property type="entry name" value="Zinc/RING finger domain, C3HC4 (zinc finger)"/>
    <property type="match status" value="1"/>
</dbReference>
<dbReference type="CDD" id="cd22122">
    <property type="entry name" value="F-box_JHDM"/>
    <property type="match status" value="1"/>
</dbReference>
<evidence type="ECO:0000256" key="16">
    <source>
        <dbReference type="ARBA" id="ARBA00023242"/>
    </source>
</evidence>
<dbReference type="STRING" id="32264.T1KK42"/>
<evidence type="ECO:0000256" key="8">
    <source>
        <dbReference type="ARBA" id="ARBA00022833"/>
    </source>
</evidence>
<feature type="compositionally biased region" description="Basic and acidic residues" evidence="19">
    <location>
        <begin position="1057"/>
        <end position="1074"/>
    </location>
</feature>
<feature type="region of interest" description="Disordered" evidence="19">
    <location>
        <begin position="487"/>
        <end position="514"/>
    </location>
</feature>
<keyword evidence="9" id="KW-0156">Chromatin regulator</keyword>
<comment type="similarity">
    <text evidence="3">Belongs to the JHDM1 histone demethylase family.</text>
</comment>
<dbReference type="HOGENOM" id="CLU_003540_0_0_1"/>
<dbReference type="SMART" id="SM00558">
    <property type="entry name" value="JmjC"/>
    <property type="match status" value="1"/>
</dbReference>
<dbReference type="Pfam" id="PF02008">
    <property type="entry name" value="zf-CXXC"/>
    <property type="match status" value="1"/>
</dbReference>
<proteinExistence type="inferred from homology"/>
<dbReference type="InterPro" id="IPR050690">
    <property type="entry name" value="JHDM1_Histone_Demethylase"/>
</dbReference>
<dbReference type="EC" id="1.14.11.27" evidence="4"/>
<dbReference type="GO" id="GO:0005634">
    <property type="term" value="C:nucleus"/>
    <property type="evidence" value="ECO:0007669"/>
    <property type="project" value="UniProtKB-SubCell"/>
</dbReference>
<sequence>MHILTLLGHYAKSERMVRKLRARERRRYTEEFGDEEIEGARMFDVEEKLVSDKFDKLFVKEMKGEELNLKYIQEHGFDSPIVIKNTKGLGLKMPDTNFTVSDVRQCVGSRRILDVMDVTTQKDFEMTMKEWCQYYENPVRDRLLNVISLEFSHTKLDSMVESPTIVRQVDWVDWVWPRHLKLQQTVSTNSIGDMKYPKVQKYCLMSVKGCYTDFHIDFGGTSVWYHILKGQKVFWLIPPSERNIQLFEQWVLSGKQSDIFFGDTVEQCARIRLYDGYTFFIPTGWIHAVYTTEDSLVFGGNFLHSFAIEKQLRIAQVEDITKVPAKFRYPFYHEMLWYVLQRYVYCLTGKSHLTVDVDGNPLSEGSSANTNNLSLYSNSLIKSKNGQHAHLTSFELNGLKAIIMWLGRLTGNKRAVPELIQNPEALLNDAKLLVDDHGNDNHKLAVTGHPLLFWNYGRNKSNVNPIDNLSTQLRQIKNTSFTSAFHLSKSTSTTSQSETSTRPESPPTRPLSSNQYSINLTQLTKPLDQIPQSFAQLIAATGVGNQNRFNSPSLVPSNNNNVNNNLLMGFNNSASSTLPTATISSTSINVVNTQASELIVQKPNTDTYVVAIDSSDFSSGDMSKVDLAGGKNNPLNDSARRRRTRCKKCEACLRADCGDCHFCRDMKKFGGPGRMKQSCIARQCLAPVLPHTACCIICGRDGWEKMMPTSIDSEAQSSLLECSKCWEIVHPSCLKEKNPSLNIEGVMSDELPNSWECPKCIASIKFMTNAIKFNASNKLTTVTTSTSITGTSSKPANLSVSIEKPFIQQNSSTLKTQAPPSQDVYDFHTGDVLPEATCKRARFDEAMERRHLFEENNNSVKNSETTDEESDSTITSNSNSASNNGSISGKDKLSIISSTPSLTNTSKKTNDSHVRSCARFPLLQEAIKKQSQEKKASESEKKTSSKSLSESSSTSKGSRANKKHHQSARDRLFKSLKGLKKNSEMVRYSSNYNGMSSLNKKLPFKTGSPSNGMSSSASNGPSNTPSPILSRSTVDSPASTSTPPPSGLKATNSTDVIMKESTKESEDLKYKKADQYMFDDDTDNEIEEKENSMATSDDASSIIEQDFRPNDPPKIVVGTKSDGENLIKPKYVVRPAPLPEDLSDDDETEEGTDVDDTSEDESERSKVKKKFVKKLNRKVQGDLNIAREVILPVFRYLPLTDLMNCMYVCRKWNTWSMDPVLWKFLDLTRKKITYFALIGIVRRQPLHLNLSWTNISKRQLAWLMARLPQLQTLNLTGSSAASISALCSCNCPLLRKIDLSWVDSLNDNLIKDLLSYPSDSRPGLLETKTRLRLLTDISVAGSDISDVSIRLLCNHLPQLTRIDLSNCQKVTDMGVGFLGASKASKLVALNLSSCSNISDASLDALKRCTNIVHLDVRDCSQVSTIACQKFIATSSSKTRLMMKQTKLIVARNQRNPL</sequence>
<dbReference type="Gene3D" id="3.80.10.10">
    <property type="entry name" value="Ribonuclease Inhibitor"/>
    <property type="match status" value="1"/>
</dbReference>
<feature type="compositionally biased region" description="Basic and acidic residues" evidence="19">
    <location>
        <begin position="928"/>
        <end position="943"/>
    </location>
</feature>
<keyword evidence="6" id="KW-0479">Metal-binding</keyword>
<evidence type="ECO:0000256" key="9">
    <source>
        <dbReference type="ARBA" id="ARBA00022853"/>
    </source>
</evidence>
<feature type="compositionally biased region" description="Acidic residues" evidence="19">
    <location>
        <begin position="1141"/>
        <end position="1162"/>
    </location>
</feature>
<evidence type="ECO:0000256" key="10">
    <source>
        <dbReference type="ARBA" id="ARBA00022964"/>
    </source>
</evidence>
<dbReference type="PROSITE" id="PS50016">
    <property type="entry name" value="ZF_PHD_2"/>
    <property type="match status" value="1"/>
</dbReference>
<dbReference type="InterPro" id="IPR003347">
    <property type="entry name" value="JmjC_dom"/>
</dbReference>
<evidence type="ECO:0000256" key="11">
    <source>
        <dbReference type="ARBA" id="ARBA00023002"/>
    </source>
</evidence>
<keyword evidence="12" id="KW-0408">Iron</keyword>
<dbReference type="Proteomes" id="UP000015104">
    <property type="component" value="Unassembled WGS sequence"/>
</dbReference>
<keyword evidence="24" id="KW-1185">Reference proteome</keyword>
<evidence type="ECO:0000256" key="19">
    <source>
        <dbReference type="SAM" id="MobiDB-lite"/>
    </source>
</evidence>
<reference evidence="24" key="1">
    <citation type="submission" date="2011-08" db="EMBL/GenBank/DDBJ databases">
        <authorList>
            <person name="Rombauts S."/>
        </authorList>
    </citation>
    <scope>NUCLEOTIDE SEQUENCE</scope>
    <source>
        <strain evidence="24">London</strain>
    </source>
</reference>
<evidence type="ECO:0000256" key="7">
    <source>
        <dbReference type="ARBA" id="ARBA00022771"/>
    </source>
</evidence>
<feature type="compositionally biased region" description="Polar residues" evidence="19">
    <location>
        <begin position="1092"/>
        <end position="1103"/>
    </location>
</feature>
<evidence type="ECO:0000259" key="22">
    <source>
        <dbReference type="PROSITE" id="PS51184"/>
    </source>
</evidence>
<keyword evidence="11" id="KW-0560">Oxidoreductase</keyword>
<keyword evidence="5" id="KW-0433">Leucine-rich repeat</keyword>
<feature type="compositionally biased region" description="Low complexity" evidence="19">
    <location>
        <begin position="1007"/>
        <end position="1027"/>
    </location>
</feature>
<evidence type="ECO:0000256" key="4">
    <source>
        <dbReference type="ARBA" id="ARBA00013246"/>
    </source>
</evidence>
<dbReference type="InterPro" id="IPR032675">
    <property type="entry name" value="LRR_dom_sf"/>
</dbReference>
<evidence type="ECO:0000256" key="12">
    <source>
        <dbReference type="ARBA" id="ARBA00023004"/>
    </source>
</evidence>
<dbReference type="Gene3D" id="1.20.58.1360">
    <property type="match status" value="1"/>
</dbReference>
<dbReference type="GO" id="GO:0008270">
    <property type="term" value="F:zinc ion binding"/>
    <property type="evidence" value="ECO:0007669"/>
    <property type="project" value="UniProtKB-KW"/>
</dbReference>
<dbReference type="Gene3D" id="2.60.120.650">
    <property type="entry name" value="Cupin"/>
    <property type="match status" value="1"/>
</dbReference>
<dbReference type="PROSITE" id="PS01359">
    <property type="entry name" value="ZF_PHD_1"/>
    <property type="match status" value="1"/>
</dbReference>
<keyword evidence="14" id="KW-0238">DNA-binding</keyword>
<feature type="domain" description="JmjC" evidence="22">
    <location>
        <begin position="151"/>
        <end position="319"/>
    </location>
</feature>
<dbReference type="eggNOG" id="KOG1633">
    <property type="taxonomic scope" value="Eukaryota"/>
</dbReference>
<feature type="region of interest" description="Disordered" evidence="19">
    <location>
        <begin position="928"/>
        <end position="978"/>
    </location>
</feature>
<dbReference type="InterPro" id="IPR019786">
    <property type="entry name" value="Zinc_finger_PHD-type_CS"/>
</dbReference>
<evidence type="ECO:0000259" key="21">
    <source>
        <dbReference type="PROSITE" id="PS51058"/>
    </source>
</evidence>
<evidence type="ECO:0000256" key="13">
    <source>
        <dbReference type="ARBA" id="ARBA00023015"/>
    </source>
</evidence>
<dbReference type="Pfam" id="PF12937">
    <property type="entry name" value="F-box-like"/>
    <property type="match status" value="1"/>
</dbReference>
<name>T1KK42_TETUR</name>
<feature type="compositionally biased region" description="Low complexity" evidence="19">
    <location>
        <begin position="945"/>
        <end position="958"/>
    </location>
</feature>
<evidence type="ECO:0000256" key="17">
    <source>
        <dbReference type="ARBA" id="ARBA00047915"/>
    </source>
</evidence>
<dbReference type="EnsemblMetazoa" id="tetur13g02300.1">
    <property type="protein sequence ID" value="tetur13g02300.1"/>
    <property type="gene ID" value="tetur13g02300"/>
</dbReference>
<evidence type="ECO:0000256" key="14">
    <source>
        <dbReference type="ARBA" id="ARBA00023125"/>
    </source>
</evidence>
<keyword evidence="7 18" id="KW-0863">Zinc-finger</keyword>
<feature type="domain" description="CXXC-type" evidence="21">
    <location>
        <begin position="639"/>
        <end position="685"/>
    </location>
</feature>
<evidence type="ECO:0000313" key="23">
    <source>
        <dbReference type="EnsemblMetazoa" id="tetur13g02300.1"/>
    </source>
</evidence>
<dbReference type="PROSITE" id="PS51184">
    <property type="entry name" value="JMJC"/>
    <property type="match status" value="1"/>
</dbReference>
<evidence type="ECO:0000313" key="24">
    <source>
        <dbReference type="Proteomes" id="UP000015104"/>
    </source>
</evidence>
<dbReference type="InterPro" id="IPR001965">
    <property type="entry name" value="Znf_PHD"/>
</dbReference>
<dbReference type="SMART" id="SM00249">
    <property type="entry name" value="PHD"/>
    <property type="match status" value="1"/>
</dbReference>
<protein>
    <recommendedName>
        <fullName evidence="4">[histone H3]-dimethyl-L-lysine(36) demethylase</fullName>
        <ecNumber evidence="4">1.14.11.27</ecNumber>
    </recommendedName>
</protein>
<evidence type="ECO:0000256" key="1">
    <source>
        <dbReference type="ARBA" id="ARBA00001954"/>
    </source>
</evidence>
<dbReference type="GO" id="GO:0140680">
    <property type="term" value="F:histone H3K36me/H3K36me2 demethylase activity"/>
    <property type="evidence" value="ECO:0007669"/>
    <property type="project" value="UniProtKB-EC"/>
</dbReference>
<feature type="region of interest" description="Disordered" evidence="19">
    <location>
        <begin position="1130"/>
        <end position="1165"/>
    </location>
</feature>
<evidence type="ECO:0000256" key="18">
    <source>
        <dbReference type="PROSITE-ProRule" id="PRU00509"/>
    </source>
</evidence>
<feature type="compositionally biased region" description="Low complexity" evidence="19">
    <location>
        <begin position="872"/>
        <end position="888"/>
    </location>
</feature>
<dbReference type="EMBL" id="CAEY01000172">
    <property type="status" value="NOT_ANNOTATED_CDS"/>
    <property type="molecule type" value="Genomic_DNA"/>
</dbReference>
<comment type="cofactor">
    <cofactor evidence="1">
        <name>Fe(2+)</name>
        <dbReference type="ChEBI" id="CHEBI:29033"/>
    </cofactor>
</comment>
<keyword evidence="8" id="KW-0862">Zinc</keyword>
<feature type="domain" description="PHD-type" evidence="20">
    <location>
        <begin position="692"/>
        <end position="763"/>
    </location>
</feature>
<comment type="catalytic activity">
    <reaction evidence="17">
        <text>N(6),N(6)-dimethyl-L-lysyl(36)-[histone H3] + 2 2-oxoglutarate + 2 O2 = L-lysyl(36)-[histone H3] + 2 formaldehyde + 2 succinate + 2 CO2</text>
        <dbReference type="Rhea" id="RHEA:42032"/>
        <dbReference type="Rhea" id="RHEA-COMP:9785"/>
        <dbReference type="Rhea" id="RHEA-COMP:9787"/>
        <dbReference type="ChEBI" id="CHEBI:15379"/>
        <dbReference type="ChEBI" id="CHEBI:16526"/>
        <dbReference type="ChEBI" id="CHEBI:16810"/>
        <dbReference type="ChEBI" id="CHEBI:16842"/>
        <dbReference type="ChEBI" id="CHEBI:29969"/>
        <dbReference type="ChEBI" id="CHEBI:30031"/>
        <dbReference type="ChEBI" id="CHEBI:61976"/>
        <dbReference type="EC" id="1.14.11.27"/>
    </reaction>
</comment>
<evidence type="ECO:0000256" key="2">
    <source>
        <dbReference type="ARBA" id="ARBA00004123"/>
    </source>
</evidence>
<dbReference type="SUPFAM" id="SSF51197">
    <property type="entry name" value="Clavaminate synthase-like"/>
    <property type="match status" value="1"/>
</dbReference>
<dbReference type="Pfam" id="PF16866">
    <property type="entry name" value="PHD_4"/>
    <property type="match status" value="1"/>
</dbReference>
<dbReference type="GO" id="GO:0003677">
    <property type="term" value="F:DNA binding"/>
    <property type="evidence" value="ECO:0007669"/>
    <property type="project" value="UniProtKB-KW"/>
</dbReference>
<dbReference type="SUPFAM" id="SSF52047">
    <property type="entry name" value="RNI-like"/>
    <property type="match status" value="1"/>
</dbReference>
<keyword evidence="13" id="KW-0805">Transcription regulation</keyword>
<dbReference type="InterPro" id="IPR013083">
    <property type="entry name" value="Znf_RING/FYVE/PHD"/>
</dbReference>
<evidence type="ECO:0000256" key="5">
    <source>
        <dbReference type="ARBA" id="ARBA00022614"/>
    </source>
</evidence>
<dbReference type="eggNOG" id="KOG1947">
    <property type="taxonomic scope" value="Eukaryota"/>
</dbReference>
<dbReference type="PANTHER" id="PTHR23123">
    <property type="entry name" value="PHD/F-BOX CONTAINING PROTEIN"/>
    <property type="match status" value="1"/>
</dbReference>
<organism evidence="23 24">
    <name type="scientific">Tetranychus urticae</name>
    <name type="common">Two-spotted spider mite</name>
    <dbReference type="NCBI Taxonomy" id="32264"/>
    <lineage>
        <taxon>Eukaryota</taxon>
        <taxon>Metazoa</taxon>
        <taxon>Ecdysozoa</taxon>
        <taxon>Arthropoda</taxon>
        <taxon>Chelicerata</taxon>
        <taxon>Arachnida</taxon>
        <taxon>Acari</taxon>
        <taxon>Acariformes</taxon>
        <taxon>Trombidiformes</taxon>
        <taxon>Prostigmata</taxon>
        <taxon>Eleutherengona</taxon>
        <taxon>Raphignathae</taxon>
        <taxon>Tetranychoidea</taxon>
        <taxon>Tetranychidae</taxon>
        <taxon>Tetranychus</taxon>
    </lineage>
</organism>
<feature type="compositionally biased region" description="Low complexity" evidence="19">
    <location>
        <begin position="487"/>
        <end position="503"/>
    </location>
</feature>
<dbReference type="InterPro" id="IPR002857">
    <property type="entry name" value="Znf_CXXC"/>
</dbReference>
<dbReference type="Pfam" id="PF02373">
    <property type="entry name" value="JmjC"/>
    <property type="match status" value="1"/>
</dbReference>
<evidence type="ECO:0000259" key="20">
    <source>
        <dbReference type="PROSITE" id="PS50016"/>
    </source>
</evidence>
<keyword evidence="10" id="KW-0223">Dioxygenase</keyword>
<dbReference type="InterPro" id="IPR001810">
    <property type="entry name" value="F-box_dom"/>
</dbReference>
<dbReference type="SUPFAM" id="SSF57903">
    <property type="entry name" value="FYVE/PHD zinc finger"/>
    <property type="match status" value="1"/>
</dbReference>
<dbReference type="InterPro" id="IPR011011">
    <property type="entry name" value="Znf_FYVE_PHD"/>
</dbReference>
<feature type="region of interest" description="Disordered" evidence="19">
    <location>
        <begin position="852"/>
        <end position="892"/>
    </location>
</feature>
<keyword evidence="15" id="KW-0804">Transcription</keyword>
<dbReference type="InterPro" id="IPR006553">
    <property type="entry name" value="Leu-rich_rpt_Cys-con_subtyp"/>
</dbReference>
<accession>T1KK42</accession>
<dbReference type="CDD" id="cd21743">
    <property type="entry name" value="CTD_KDM2A_2B-like"/>
    <property type="match status" value="1"/>
</dbReference>
<dbReference type="CDD" id="cd15555">
    <property type="entry name" value="PHD_KDM2A_2B"/>
    <property type="match status" value="1"/>
</dbReference>
<dbReference type="SMART" id="SM00367">
    <property type="entry name" value="LRR_CC"/>
    <property type="match status" value="6"/>
</dbReference>
<comment type="subcellular location">
    <subcellularLocation>
        <location evidence="2">Nucleus</location>
    </subcellularLocation>
</comment>
<dbReference type="InterPro" id="IPR019787">
    <property type="entry name" value="Znf_PHD-finger"/>
</dbReference>